<feature type="transmembrane region" description="Helical" evidence="1">
    <location>
        <begin position="175"/>
        <end position="195"/>
    </location>
</feature>
<dbReference type="PANTHER" id="PTHR23252">
    <property type="entry name" value="INTIMAL THICKNESS RECEPTOR-RELATED"/>
    <property type="match status" value="1"/>
</dbReference>
<proteinExistence type="predicted"/>
<evidence type="ECO:0000256" key="1">
    <source>
        <dbReference type="SAM" id="Phobius"/>
    </source>
</evidence>
<keyword evidence="5" id="KW-1185">Reference proteome</keyword>
<gene>
    <name evidence="4" type="ORF">AB1Y20_002568</name>
</gene>
<accession>A0AB34JC12</accession>
<feature type="transmembrane region" description="Helical" evidence="1">
    <location>
        <begin position="389"/>
        <end position="411"/>
    </location>
</feature>
<dbReference type="GO" id="GO:0007186">
    <property type="term" value="P:G protein-coupled receptor signaling pathway"/>
    <property type="evidence" value="ECO:0007669"/>
    <property type="project" value="InterPro"/>
</dbReference>
<dbReference type="Pfam" id="PF10192">
    <property type="entry name" value="GPR180-TMEM145_TM"/>
    <property type="match status" value="1"/>
</dbReference>
<organism evidence="4 5">
    <name type="scientific">Prymnesium parvum</name>
    <name type="common">Toxic golden alga</name>
    <dbReference type="NCBI Taxonomy" id="97485"/>
    <lineage>
        <taxon>Eukaryota</taxon>
        <taxon>Haptista</taxon>
        <taxon>Haptophyta</taxon>
        <taxon>Prymnesiophyceae</taxon>
        <taxon>Prymnesiales</taxon>
        <taxon>Prymnesiaceae</taxon>
        <taxon>Prymnesium</taxon>
    </lineage>
</organism>
<dbReference type="EMBL" id="JBGBPQ010000011">
    <property type="protein sequence ID" value="KAL1515955.1"/>
    <property type="molecule type" value="Genomic_DNA"/>
</dbReference>
<reference evidence="4 5" key="1">
    <citation type="journal article" date="2024" name="Science">
        <title>Giant polyketide synthase enzymes in the biosynthesis of giant marine polyether toxins.</title>
        <authorList>
            <person name="Fallon T.R."/>
            <person name="Shende V.V."/>
            <person name="Wierzbicki I.H."/>
            <person name="Pendleton A.L."/>
            <person name="Watervoot N.F."/>
            <person name="Auber R.P."/>
            <person name="Gonzalez D.J."/>
            <person name="Wisecaver J.H."/>
            <person name="Moore B.S."/>
        </authorList>
    </citation>
    <scope>NUCLEOTIDE SEQUENCE [LARGE SCALE GENOMIC DNA]</scope>
    <source>
        <strain evidence="4 5">12B1</strain>
    </source>
</reference>
<dbReference type="AlphaFoldDB" id="A0AB34JC12"/>
<dbReference type="GO" id="GO:0019236">
    <property type="term" value="P:response to pheromone"/>
    <property type="evidence" value="ECO:0007669"/>
    <property type="project" value="InterPro"/>
</dbReference>
<evidence type="ECO:0000313" key="5">
    <source>
        <dbReference type="Proteomes" id="UP001515480"/>
    </source>
</evidence>
<keyword evidence="1" id="KW-1133">Transmembrane helix</keyword>
<feature type="transmembrane region" description="Helical" evidence="1">
    <location>
        <begin position="348"/>
        <end position="368"/>
    </location>
</feature>
<sequence length="468" mass="52492">MAAPRALLLALSLAPAAAKVVDGVLALSSQTTEVYIGKFSFSPFTKSTVNGTFHTDDGLYFDRHPHDLTLCMYSDAQWLKFLEAMSKGSLCNERRKLATHATKIVPQYIHVQGSAPKHDFRFSFNLRPPSATAHYWFAVMMDCYLEEYDAHPPAMKYHITLLNGNSHLPADESGMITINTLALLAMLVYGGVYFTRLYLQWTRLKQGHLITIIFAAAYAMQTLSVLCELLHLRRFERDGKGLRWRHTWLALDFTGGLMQSFSELLISVLLISLAFGWTLGLESQHQEPLEGRVGGLLMGLQRPAQLLKGFRSPSTLLLLSIGGSQLLLQAIGRKYEEDFNNFHDHEHWPGLLLLAIRLALAALFGWALHRSLSRESQREVVSFQRQLRVLGMIWFLCLPVFVALASLAPPYRRHQLVSGGSIFLQTCALALISTLFIEKSEYYRISSLAHMGSAFDKGFGGKTKIAVD</sequence>
<evidence type="ECO:0000313" key="4">
    <source>
        <dbReference type="EMBL" id="KAL1515955.1"/>
    </source>
</evidence>
<keyword evidence="2" id="KW-0732">Signal</keyword>
<feature type="transmembrane region" description="Helical" evidence="1">
    <location>
        <begin position="417"/>
        <end position="437"/>
    </location>
</feature>
<dbReference type="InterPro" id="IPR019336">
    <property type="entry name" value="GPR180/TMEM145_TM"/>
</dbReference>
<name>A0AB34JC12_PRYPA</name>
<feature type="chain" id="PRO_5044225278" description="GPR180/TMEM145 transmembrane domain-containing protein" evidence="2">
    <location>
        <begin position="19"/>
        <end position="468"/>
    </location>
</feature>
<dbReference type="PANTHER" id="PTHR23252:SF24">
    <property type="entry name" value="TRANSMEMBRANE PROTEIN 145"/>
    <property type="match status" value="1"/>
</dbReference>
<comment type="caution">
    <text evidence="4">The sequence shown here is derived from an EMBL/GenBank/DDBJ whole genome shotgun (WGS) entry which is preliminary data.</text>
</comment>
<feature type="transmembrane region" description="Helical" evidence="1">
    <location>
        <begin position="264"/>
        <end position="281"/>
    </location>
</feature>
<evidence type="ECO:0000259" key="3">
    <source>
        <dbReference type="Pfam" id="PF10192"/>
    </source>
</evidence>
<dbReference type="InterPro" id="IPR047831">
    <property type="entry name" value="GPR180/TMEM145"/>
</dbReference>
<keyword evidence="1" id="KW-0812">Transmembrane</keyword>
<feature type="domain" description="GPR180/TMEM145 transmembrane" evidence="3">
    <location>
        <begin position="195"/>
        <end position="431"/>
    </location>
</feature>
<protein>
    <recommendedName>
        <fullName evidence="3">GPR180/TMEM145 transmembrane domain-containing protein</fullName>
    </recommendedName>
</protein>
<feature type="signal peptide" evidence="2">
    <location>
        <begin position="1"/>
        <end position="18"/>
    </location>
</feature>
<keyword evidence="1" id="KW-0472">Membrane</keyword>
<evidence type="ECO:0000256" key="2">
    <source>
        <dbReference type="SAM" id="SignalP"/>
    </source>
</evidence>
<dbReference type="Proteomes" id="UP001515480">
    <property type="component" value="Unassembled WGS sequence"/>
</dbReference>
<feature type="transmembrane region" description="Helical" evidence="1">
    <location>
        <begin position="207"/>
        <end position="232"/>
    </location>
</feature>